<feature type="compositionally biased region" description="Low complexity" evidence="1">
    <location>
        <begin position="232"/>
        <end position="246"/>
    </location>
</feature>
<keyword evidence="3" id="KW-1185">Reference proteome</keyword>
<protein>
    <submittedName>
        <fullName evidence="4">Group XIIB secretory phospholipase A2-like protein</fullName>
    </submittedName>
</protein>
<evidence type="ECO:0000256" key="2">
    <source>
        <dbReference type="SAM" id="SignalP"/>
    </source>
</evidence>
<feature type="region of interest" description="Disordered" evidence="1">
    <location>
        <begin position="227"/>
        <end position="259"/>
    </location>
</feature>
<name>A0A1I8ITS4_9PLAT</name>
<feature type="chain" id="PRO_5009321208" evidence="2">
    <location>
        <begin position="23"/>
        <end position="820"/>
    </location>
</feature>
<accession>A0A1I8ITS4</accession>
<dbReference type="WBParaSite" id="maker-uti_cns_0016502-snap-gene-0.2-mRNA-1">
    <property type="protein sequence ID" value="maker-uti_cns_0016502-snap-gene-0.2-mRNA-1"/>
    <property type="gene ID" value="maker-uti_cns_0016502-snap-gene-0.2"/>
</dbReference>
<evidence type="ECO:0000313" key="3">
    <source>
        <dbReference type="Proteomes" id="UP000095280"/>
    </source>
</evidence>
<reference evidence="4" key="1">
    <citation type="submission" date="2016-11" db="UniProtKB">
        <authorList>
            <consortium name="WormBaseParasite"/>
        </authorList>
    </citation>
    <scope>IDENTIFICATION</scope>
</reference>
<proteinExistence type="predicted"/>
<dbReference type="AlphaFoldDB" id="A0A1I8ITS4"/>
<organism evidence="3 4">
    <name type="scientific">Macrostomum lignano</name>
    <dbReference type="NCBI Taxonomy" id="282301"/>
    <lineage>
        <taxon>Eukaryota</taxon>
        <taxon>Metazoa</taxon>
        <taxon>Spiralia</taxon>
        <taxon>Lophotrochozoa</taxon>
        <taxon>Platyhelminthes</taxon>
        <taxon>Rhabditophora</taxon>
        <taxon>Macrostomorpha</taxon>
        <taxon>Macrostomida</taxon>
        <taxon>Macrostomidae</taxon>
        <taxon>Macrostomum</taxon>
    </lineage>
</organism>
<feature type="compositionally biased region" description="Basic and acidic residues" evidence="1">
    <location>
        <begin position="111"/>
        <end position="142"/>
    </location>
</feature>
<sequence>AAPTSGLLVLAFGLCLQLPSLSDSMLTLAGAAVRENFCHVANDTCYQSSECGAKLGLVRILCLDCELPALREETGSSPRKSQKSQEESGKSQEEDWKSQKRDWKIRKKTGRVQEETGRAQEETGRVQEESGRSQEESEETGRVQESLDQYCQLQSQSSLEICREHLKNLPAMERIFNCFCPATIDTSSNYQRCMSIWRFIFEHACLPDPPRRAPQVQPLITGAPAVATTEPSEASGSSSSSSSASGLPQPPDRTPADNGRGGDCLGRRAACLESAACRGHAESFRANCVPTADPARDCQLKPRRLPGGLRGPAAHDGAAERLQCDTVRTFYQGNACLTANCFDVYRGCARHYNCLQRFTALARGLRVALKRSARGLLLSTRTALPKDAATCQCQFGTIPTVCRQLEAFRPRCAYEVTRPGGRSTASSGCTRPARNSNNCLAKVRASQERICSGQPVLSPAHRVPPGAPASARHHPDSAMLLQASDPTAGWGPGKMREILRGNPYHTAPRPIFRCLASPVATSAAASADTACRRARPLLLEQLASQLGNSTAHASCDRICRCVEVDEVGSSGTDCGPGALGGGADGRTVRRRRRPRVRRTAIAEARLRVFESLASSSVRRSRAGSSRRDCTWDSAAAPPAWPFSRTAGVQAPADWGRVLTSVLRRIVGDDACVLEAVKQTPGVGGGVLVPLARLNDEQRAADFCMRYLRLLASLVAGRATARCRWSRSWRICVPLCSFPSALRLRRRRLHQDPMVAVQQSSRLPLQQQQPQLTRRLDLDQTNGAIGKGDGAVGGNVGSAATPVATLALTLCCSAAGALVNI</sequence>
<feature type="region of interest" description="Disordered" evidence="1">
    <location>
        <begin position="73"/>
        <end position="145"/>
    </location>
</feature>
<evidence type="ECO:0000256" key="1">
    <source>
        <dbReference type="SAM" id="MobiDB-lite"/>
    </source>
</evidence>
<evidence type="ECO:0000313" key="4">
    <source>
        <dbReference type="WBParaSite" id="maker-uti_cns_0016502-snap-gene-0.2-mRNA-1"/>
    </source>
</evidence>
<dbReference type="Proteomes" id="UP000095280">
    <property type="component" value="Unplaced"/>
</dbReference>
<feature type="compositionally biased region" description="Basic and acidic residues" evidence="1">
    <location>
        <begin position="83"/>
        <end position="102"/>
    </location>
</feature>
<feature type="signal peptide" evidence="2">
    <location>
        <begin position="1"/>
        <end position="22"/>
    </location>
</feature>
<feature type="region of interest" description="Disordered" evidence="1">
    <location>
        <begin position="572"/>
        <end position="594"/>
    </location>
</feature>
<keyword evidence="2" id="KW-0732">Signal</keyword>